<evidence type="ECO:0000313" key="3">
    <source>
        <dbReference type="Proteomes" id="UP001500620"/>
    </source>
</evidence>
<dbReference type="RefSeq" id="WP_345136382.1">
    <property type="nucleotide sequence ID" value="NZ_BAABAT010000036.1"/>
</dbReference>
<sequence length="292" mass="31449">MKHISDPISTTHAGRIRAGDHLCLPFASEAEQREVVSAYIADGLRRGERVLYFADRTRPDAIDAWLGPRGVDGALAIARGQLDVRPAGDGAFDPADVVVGIRDAVRDARAAGFQGLRLTGEMSWALRGEPGTVRLHQYESGVASTVVDSGDLAAVCQYDERLFARAELPALLARHAGVVRIDPLHDDRRLRIVPTYSPRGLRIGGVVDDATSAPLAAALAQAAGWPAADPRLVLDLAELDFIDVAGIRALVRFAESLAPGRRVVVHRMPATMRRVLTLVDWPLEASDEPPCP</sequence>
<dbReference type="InterPro" id="IPR025847">
    <property type="entry name" value="MEDS_domain"/>
</dbReference>
<dbReference type="InterPro" id="IPR036513">
    <property type="entry name" value="STAS_dom_sf"/>
</dbReference>
<proteinExistence type="predicted"/>
<dbReference type="InterPro" id="IPR002645">
    <property type="entry name" value="STAS_dom"/>
</dbReference>
<dbReference type="InterPro" id="IPR058548">
    <property type="entry name" value="MlaB-like_STAS"/>
</dbReference>
<gene>
    <name evidence="2" type="ORF">GCM10022255_084290</name>
</gene>
<dbReference type="PROSITE" id="PS50801">
    <property type="entry name" value="STAS"/>
    <property type="match status" value="1"/>
</dbReference>
<dbReference type="EMBL" id="BAABAT010000036">
    <property type="protein sequence ID" value="GAA4259485.1"/>
    <property type="molecule type" value="Genomic_DNA"/>
</dbReference>
<dbReference type="Pfam" id="PF13466">
    <property type="entry name" value="STAS_2"/>
    <property type="match status" value="1"/>
</dbReference>
<keyword evidence="3" id="KW-1185">Reference proteome</keyword>
<feature type="domain" description="STAS" evidence="1">
    <location>
        <begin position="201"/>
        <end position="276"/>
    </location>
</feature>
<name>A0ABP8DM61_9ACTN</name>
<dbReference type="Gene3D" id="3.30.750.24">
    <property type="entry name" value="STAS domain"/>
    <property type="match status" value="1"/>
</dbReference>
<comment type="caution">
    <text evidence="2">The sequence shown here is derived from an EMBL/GenBank/DDBJ whole genome shotgun (WGS) entry which is preliminary data.</text>
</comment>
<dbReference type="CDD" id="cd07043">
    <property type="entry name" value="STAS_anti-anti-sigma_factors"/>
    <property type="match status" value="1"/>
</dbReference>
<protein>
    <recommendedName>
        <fullName evidence="1">STAS domain-containing protein</fullName>
    </recommendedName>
</protein>
<evidence type="ECO:0000313" key="2">
    <source>
        <dbReference type="EMBL" id="GAA4259485.1"/>
    </source>
</evidence>
<dbReference type="Proteomes" id="UP001500620">
    <property type="component" value="Unassembled WGS sequence"/>
</dbReference>
<evidence type="ECO:0000259" key="1">
    <source>
        <dbReference type="PROSITE" id="PS50801"/>
    </source>
</evidence>
<dbReference type="SUPFAM" id="SSF52091">
    <property type="entry name" value="SpoIIaa-like"/>
    <property type="match status" value="1"/>
</dbReference>
<organism evidence="2 3">
    <name type="scientific">Dactylosporangium darangshiense</name>
    <dbReference type="NCBI Taxonomy" id="579108"/>
    <lineage>
        <taxon>Bacteria</taxon>
        <taxon>Bacillati</taxon>
        <taxon>Actinomycetota</taxon>
        <taxon>Actinomycetes</taxon>
        <taxon>Micromonosporales</taxon>
        <taxon>Micromonosporaceae</taxon>
        <taxon>Dactylosporangium</taxon>
    </lineage>
</organism>
<accession>A0ABP8DM61</accession>
<dbReference type="Pfam" id="PF14417">
    <property type="entry name" value="MEDS"/>
    <property type="match status" value="1"/>
</dbReference>
<reference evidence="3" key="1">
    <citation type="journal article" date="2019" name="Int. J. Syst. Evol. Microbiol.">
        <title>The Global Catalogue of Microorganisms (GCM) 10K type strain sequencing project: providing services to taxonomists for standard genome sequencing and annotation.</title>
        <authorList>
            <consortium name="The Broad Institute Genomics Platform"/>
            <consortium name="The Broad Institute Genome Sequencing Center for Infectious Disease"/>
            <person name="Wu L."/>
            <person name="Ma J."/>
        </authorList>
    </citation>
    <scope>NUCLEOTIDE SEQUENCE [LARGE SCALE GENOMIC DNA]</scope>
    <source>
        <strain evidence="3">JCM 17441</strain>
    </source>
</reference>